<keyword evidence="2" id="KW-1185">Reference proteome</keyword>
<accession>A0ACB8CPA9</accession>
<dbReference type="Proteomes" id="UP000821865">
    <property type="component" value="Chromosome 5"/>
</dbReference>
<proteinExistence type="predicted"/>
<comment type="caution">
    <text evidence="1">The sequence shown here is derived from an EMBL/GenBank/DDBJ whole genome shotgun (WGS) entry which is preliminary data.</text>
</comment>
<protein>
    <submittedName>
        <fullName evidence="1">Uncharacterized protein</fullName>
    </submittedName>
</protein>
<name>A0ACB8CPA9_DERSI</name>
<evidence type="ECO:0000313" key="1">
    <source>
        <dbReference type="EMBL" id="KAH7948862.1"/>
    </source>
</evidence>
<dbReference type="EMBL" id="CM023474">
    <property type="protein sequence ID" value="KAH7948862.1"/>
    <property type="molecule type" value="Genomic_DNA"/>
</dbReference>
<gene>
    <name evidence="1" type="ORF">HPB49_002824</name>
</gene>
<reference evidence="1" key="1">
    <citation type="submission" date="2020-05" db="EMBL/GenBank/DDBJ databases">
        <title>Large-scale comparative analyses of tick genomes elucidate their genetic diversity and vector capacities.</title>
        <authorList>
            <person name="Jia N."/>
            <person name="Wang J."/>
            <person name="Shi W."/>
            <person name="Du L."/>
            <person name="Sun Y."/>
            <person name="Zhan W."/>
            <person name="Jiang J."/>
            <person name="Wang Q."/>
            <person name="Zhang B."/>
            <person name="Ji P."/>
            <person name="Sakyi L.B."/>
            <person name="Cui X."/>
            <person name="Yuan T."/>
            <person name="Jiang B."/>
            <person name="Yang W."/>
            <person name="Lam T.T.-Y."/>
            <person name="Chang Q."/>
            <person name="Ding S."/>
            <person name="Wang X."/>
            <person name="Zhu J."/>
            <person name="Ruan X."/>
            <person name="Zhao L."/>
            <person name="Wei J."/>
            <person name="Que T."/>
            <person name="Du C."/>
            <person name="Cheng J."/>
            <person name="Dai P."/>
            <person name="Han X."/>
            <person name="Huang E."/>
            <person name="Gao Y."/>
            <person name="Liu J."/>
            <person name="Shao H."/>
            <person name="Ye R."/>
            <person name="Li L."/>
            <person name="Wei W."/>
            <person name="Wang X."/>
            <person name="Wang C."/>
            <person name="Yang T."/>
            <person name="Huo Q."/>
            <person name="Li W."/>
            <person name="Guo W."/>
            <person name="Chen H."/>
            <person name="Zhou L."/>
            <person name="Ni X."/>
            <person name="Tian J."/>
            <person name="Zhou Y."/>
            <person name="Sheng Y."/>
            <person name="Liu T."/>
            <person name="Pan Y."/>
            <person name="Xia L."/>
            <person name="Li J."/>
            <person name="Zhao F."/>
            <person name="Cao W."/>
        </authorList>
    </citation>
    <scope>NUCLEOTIDE SEQUENCE</scope>
    <source>
        <strain evidence="1">Dsil-2018</strain>
    </source>
</reference>
<sequence>MPQGPPTPLALREKSWEIAEHPEEKAAVAPLATRSQRRLRERAARISVRLLSLGTTKIILKPKPALAVRDLNTYEVARAIMEAAGGSAAGFKCDYIIMRLRPDSNIVIVSTALEELEKWIEKLKQLNLNDKTNPMSAYVTTPEYLLKGVIHARHLGGSKTALLMFDGDVLPRYAYLFSRRDIMHPIPADEAVLQDLPGDGPPHGRLPKNSDKPMRTVGNGEHTTGAPEPHKKLKQIQSRDRPKPEHQQHRSRPNQQGNIKQCWLNLERKRTVTPGRSKSRSRPESRARIHKRNLSGGTLKKCWENLKDKWRRTNGEDMREWFATGCQDMYDESTDLWSWDDNSSQMEDASTNTARPHGQVQDASDSQPRNSGGATPSEAAAVPSAASSSAAVPAGTKCTSTCSSQRQTAVSIELGARLDAIKGDPNFHVTASKNEWMSSDKFQEWLSRVWGPNTDDVRRLLVLDQAPIHKTQVARNALDERETDVAYVPAGCTSILQPADVYWNQPFKANLRRSWEELMRRAERTLKVNLQKLSHQDILNFMAAAWEAVPEKTVAQSFKGCGISNMLDGSEEGCLHGRLSDVGAVPLEHRNGLQAKCCSLFFDTDSEESFDGLQSD</sequence>
<evidence type="ECO:0000313" key="2">
    <source>
        <dbReference type="Proteomes" id="UP000821865"/>
    </source>
</evidence>
<organism evidence="1 2">
    <name type="scientific">Dermacentor silvarum</name>
    <name type="common">Tick</name>
    <dbReference type="NCBI Taxonomy" id="543639"/>
    <lineage>
        <taxon>Eukaryota</taxon>
        <taxon>Metazoa</taxon>
        <taxon>Ecdysozoa</taxon>
        <taxon>Arthropoda</taxon>
        <taxon>Chelicerata</taxon>
        <taxon>Arachnida</taxon>
        <taxon>Acari</taxon>
        <taxon>Parasitiformes</taxon>
        <taxon>Ixodida</taxon>
        <taxon>Ixodoidea</taxon>
        <taxon>Ixodidae</taxon>
        <taxon>Rhipicephalinae</taxon>
        <taxon>Dermacentor</taxon>
    </lineage>
</organism>